<dbReference type="GO" id="GO:0097367">
    <property type="term" value="F:carbohydrate derivative binding"/>
    <property type="evidence" value="ECO:0007669"/>
    <property type="project" value="InterPro"/>
</dbReference>
<sequence>MTAAKPTSISELKQFIVATGLRLPEQQERVARLALAHPEIVAFGTAHSLADRCVVSPSTVVRVANALGFESFKEFRQFFRQHVRAVAGTA</sequence>
<dbReference type="InterPro" id="IPR000281">
    <property type="entry name" value="HTH_RpiR"/>
</dbReference>
<name>A0A559TGM1_9HYPH</name>
<reference evidence="2 3" key="1">
    <citation type="submission" date="2019-06" db="EMBL/GenBank/DDBJ databases">
        <title>Pac Bio to generate improved reference genome sequences for organisms with transposon mutant libraries (support for FEBA project).</title>
        <authorList>
            <person name="Blow M."/>
        </authorList>
    </citation>
    <scope>NUCLEOTIDE SEQUENCE [LARGE SCALE GENOMIC DNA]</scope>
    <source>
        <strain evidence="2 3">USDA 1844</strain>
    </source>
</reference>
<dbReference type="GO" id="GO:0003700">
    <property type="term" value="F:DNA-binding transcription factor activity"/>
    <property type="evidence" value="ECO:0007669"/>
    <property type="project" value="InterPro"/>
</dbReference>
<dbReference type="InterPro" id="IPR036388">
    <property type="entry name" value="WH-like_DNA-bd_sf"/>
</dbReference>
<dbReference type="InterPro" id="IPR009057">
    <property type="entry name" value="Homeodomain-like_sf"/>
</dbReference>
<dbReference type="AlphaFoldDB" id="A0A559TGM1"/>
<evidence type="ECO:0000313" key="3">
    <source>
        <dbReference type="Proteomes" id="UP000319824"/>
    </source>
</evidence>
<dbReference type="Proteomes" id="UP000319824">
    <property type="component" value="Unassembled WGS sequence"/>
</dbReference>
<dbReference type="PANTHER" id="PTHR30514">
    <property type="entry name" value="GLUCOKINASE"/>
    <property type="match status" value="1"/>
</dbReference>
<protein>
    <submittedName>
        <fullName evidence="2">RpiR family transcriptional regulator</fullName>
    </submittedName>
</protein>
<accession>A0A559TGM1</accession>
<feature type="domain" description="HTH rpiR-type" evidence="1">
    <location>
        <begin position="10"/>
        <end position="86"/>
    </location>
</feature>
<dbReference type="SUPFAM" id="SSF46689">
    <property type="entry name" value="Homeodomain-like"/>
    <property type="match status" value="1"/>
</dbReference>
<comment type="caution">
    <text evidence="2">The sequence shown here is derived from an EMBL/GenBank/DDBJ whole genome shotgun (WGS) entry which is preliminary data.</text>
</comment>
<dbReference type="PANTHER" id="PTHR30514:SF18">
    <property type="entry name" value="RPIR-FAMILY TRANSCRIPTIONAL REGULATOR"/>
    <property type="match status" value="1"/>
</dbReference>
<dbReference type="GO" id="GO:0003677">
    <property type="term" value="F:DNA binding"/>
    <property type="evidence" value="ECO:0007669"/>
    <property type="project" value="InterPro"/>
</dbReference>
<gene>
    <name evidence="2" type="ORF">BCL32_2019</name>
</gene>
<organism evidence="2 3">
    <name type="scientific">Rhizobium mongolense USDA 1844</name>
    <dbReference type="NCBI Taxonomy" id="1079460"/>
    <lineage>
        <taxon>Bacteria</taxon>
        <taxon>Pseudomonadati</taxon>
        <taxon>Pseudomonadota</taxon>
        <taxon>Alphaproteobacteria</taxon>
        <taxon>Hyphomicrobiales</taxon>
        <taxon>Rhizobiaceae</taxon>
        <taxon>Rhizobium/Agrobacterium group</taxon>
        <taxon>Rhizobium</taxon>
    </lineage>
</organism>
<proteinExistence type="predicted"/>
<dbReference type="RefSeq" id="WP_022712761.1">
    <property type="nucleotide sequence ID" value="NZ_ATTQ01000001.1"/>
</dbReference>
<dbReference type="InterPro" id="IPR047640">
    <property type="entry name" value="RpiR-like"/>
</dbReference>
<evidence type="ECO:0000259" key="1">
    <source>
        <dbReference type="PROSITE" id="PS51071"/>
    </source>
</evidence>
<dbReference type="PROSITE" id="PS51071">
    <property type="entry name" value="HTH_RPIR"/>
    <property type="match status" value="1"/>
</dbReference>
<dbReference type="EMBL" id="VISO01000002">
    <property type="protein sequence ID" value="TVZ73762.1"/>
    <property type="molecule type" value="Genomic_DNA"/>
</dbReference>
<evidence type="ECO:0000313" key="2">
    <source>
        <dbReference type="EMBL" id="TVZ73762.1"/>
    </source>
</evidence>
<dbReference type="Gene3D" id="1.10.10.10">
    <property type="entry name" value="Winged helix-like DNA-binding domain superfamily/Winged helix DNA-binding domain"/>
    <property type="match status" value="1"/>
</dbReference>
<dbReference type="Pfam" id="PF01418">
    <property type="entry name" value="HTH_6"/>
    <property type="match status" value="1"/>
</dbReference>